<organism evidence="3 4">
    <name type="scientific">Taylorella equigenitalis ATCC 35865</name>
    <dbReference type="NCBI Taxonomy" id="743973"/>
    <lineage>
        <taxon>Bacteria</taxon>
        <taxon>Pseudomonadati</taxon>
        <taxon>Pseudomonadota</taxon>
        <taxon>Betaproteobacteria</taxon>
        <taxon>Burkholderiales</taxon>
        <taxon>Alcaligenaceae</taxon>
        <taxon>Taylorella</taxon>
    </lineage>
</organism>
<proteinExistence type="predicted"/>
<feature type="signal peptide" evidence="2">
    <location>
        <begin position="1"/>
        <end position="19"/>
    </location>
</feature>
<feature type="compositionally biased region" description="Polar residues" evidence="1">
    <location>
        <begin position="49"/>
        <end position="61"/>
    </location>
</feature>
<protein>
    <submittedName>
        <fullName evidence="3">Exported protein</fullName>
    </submittedName>
</protein>
<gene>
    <name evidence="3" type="ORF">KUI_0393</name>
</gene>
<dbReference type="EMBL" id="CP003264">
    <property type="protein sequence ID" value="AFN35485.1"/>
    <property type="molecule type" value="Genomic_DNA"/>
</dbReference>
<reference evidence="3 4" key="1">
    <citation type="journal article" date="2012" name="Vet. Microbiol.">
        <title>Comparative genomic analyses of the Taylorellae.</title>
        <authorList>
            <person name="Hauser H."/>
            <person name="Richter D.C."/>
            <person name="van Tonder A."/>
            <person name="Clark L."/>
            <person name="Preston A."/>
        </authorList>
    </citation>
    <scope>NUCLEOTIDE SEQUENCE [LARGE SCALE GENOMIC DNA]</scope>
    <source>
        <strain evidence="3 4">ATCC 35865</strain>
    </source>
</reference>
<evidence type="ECO:0000313" key="4">
    <source>
        <dbReference type="Proteomes" id="UP000003121"/>
    </source>
</evidence>
<sequence length="292" mass="31842">MTKRHFSILALALSTVAFAPLYAQETQTAPAVPETAESNSAPATTQAFPNQNLVAPNQAQDSIKDNSKTTTMDDSKNDVKSARFTISSSVHKKVKADFIELTLRTEKGGEKLEEMTAEVNNAMKKVLELSKDFPELQVSTNNFNFWKEYPHYGSSSLSKNEIIWNVQGSVSVAGGDFKKIEEFIKATNNIMIPDNMNFSLSQSARKAAEAEILQQAADEFKDKADRVIKAFGYTSYTIGSVGMDGNIPDYFTNGNFGRVVDAAMNFKEAGGLPVSPGSVDVSVSFTGEIFAK</sequence>
<dbReference type="InterPro" id="IPR052022">
    <property type="entry name" value="26kDa_periplasmic_antigen"/>
</dbReference>
<evidence type="ECO:0000256" key="1">
    <source>
        <dbReference type="SAM" id="MobiDB-lite"/>
    </source>
</evidence>
<dbReference type="Proteomes" id="UP000003121">
    <property type="component" value="Chromosome"/>
</dbReference>
<dbReference type="Gene3D" id="3.30.110.170">
    <property type="entry name" value="Protein of unknown function (DUF541), domain 1"/>
    <property type="match status" value="1"/>
</dbReference>
<keyword evidence="2" id="KW-0732">Signal</keyword>
<feature type="compositionally biased region" description="Basic and acidic residues" evidence="1">
    <location>
        <begin position="62"/>
        <end position="76"/>
    </location>
</feature>
<dbReference type="RefSeq" id="WP_014840180.1">
    <property type="nucleotide sequence ID" value="NC_018108.1"/>
</dbReference>
<dbReference type="InterPro" id="IPR007497">
    <property type="entry name" value="SIMPL/DUF541"/>
</dbReference>
<keyword evidence="4" id="KW-1185">Reference proteome</keyword>
<evidence type="ECO:0000256" key="2">
    <source>
        <dbReference type="SAM" id="SignalP"/>
    </source>
</evidence>
<dbReference type="PANTHER" id="PTHR34387">
    <property type="entry name" value="SLR1258 PROTEIN"/>
    <property type="match status" value="1"/>
</dbReference>
<feature type="region of interest" description="Disordered" evidence="1">
    <location>
        <begin position="49"/>
        <end position="76"/>
    </location>
</feature>
<name>A0ABM5N964_9BURK</name>
<dbReference type="Pfam" id="PF04402">
    <property type="entry name" value="SIMPL"/>
    <property type="match status" value="1"/>
</dbReference>
<dbReference type="PANTHER" id="PTHR34387:SF2">
    <property type="entry name" value="SLR1258 PROTEIN"/>
    <property type="match status" value="1"/>
</dbReference>
<accession>A0ABM5N964</accession>
<evidence type="ECO:0000313" key="3">
    <source>
        <dbReference type="EMBL" id="AFN35485.1"/>
    </source>
</evidence>
<feature type="chain" id="PRO_5045199865" evidence="2">
    <location>
        <begin position="20"/>
        <end position="292"/>
    </location>
</feature>
<dbReference type="Gene3D" id="3.30.70.2970">
    <property type="entry name" value="Protein of unknown function (DUF541), domain 2"/>
    <property type="match status" value="1"/>
</dbReference>